<feature type="domain" description="Ig-like" evidence="2">
    <location>
        <begin position="134"/>
        <end position="221"/>
    </location>
</feature>
<organism evidence="3 4">
    <name type="scientific">Cherax quadricarinatus</name>
    <name type="common">Australian red claw crayfish</name>
    <dbReference type="NCBI Taxonomy" id="27406"/>
    <lineage>
        <taxon>Eukaryota</taxon>
        <taxon>Metazoa</taxon>
        <taxon>Ecdysozoa</taxon>
        <taxon>Arthropoda</taxon>
        <taxon>Crustacea</taxon>
        <taxon>Multicrustacea</taxon>
        <taxon>Malacostraca</taxon>
        <taxon>Eumalacostraca</taxon>
        <taxon>Eucarida</taxon>
        <taxon>Decapoda</taxon>
        <taxon>Pleocyemata</taxon>
        <taxon>Astacidea</taxon>
        <taxon>Parastacoidea</taxon>
        <taxon>Parastacidae</taxon>
        <taxon>Cherax</taxon>
    </lineage>
</organism>
<dbReference type="PANTHER" id="PTHR23278:SF19">
    <property type="entry name" value="OBSCURIN"/>
    <property type="match status" value="1"/>
</dbReference>
<dbReference type="Pfam" id="PF08205">
    <property type="entry name" value="C2-set_2"/>
    <property type="match status" value="1"/>
</dbReference>
<dbReference type="EMBL" id="JARKIK010000056">
    <property type="protein sequence ID" value="KAK8732557.1"/>
    <property type="molecule type" value="Genomic_DNA"/>
</dbReference>
<proteinExistence type="predicted"/>
<accession>A0AAW0WK99</accession>
<comment type="caution">
    <text evidence="3">The sequence shown here is derived from an EMBL/GenBank/DDBJ whole genome shotgun (WGS) entry which is preliminary data.</text>
</comment>
<evidence type="ECO:0000313" key="3">
    <source>
        <dbReference type="EMBL" id="KAK8732557.1"/>
    </source>
</evidence>
<dbReference type="InterPro" id="IPR007110">
    <property type="entry name" value="Ig-like_dom"/>
</dbReference>
<evidence type="ECO:0000259" key="2">
    <source>
        <dbReference type="PROSITE" id="PS50835"/>
    </source>
</evidence>
<dbReference type="Proteomes" id="UP001445076">
    <property type="component" value="Unassembled WGS sequence"/>
</dbReference>
<keyword evidence="4" id="KW-1185">Reference proteome</keyword>
<gene>
    <name evidence="3" type="ORF">OTU49_006817</name>
</gene>
<evidence type="ECO:0000256" key="1">
    <source>
        <dbReference type="ARBA" id="ARBA00023157"/>
    </source>
</evidence>
<feature type="non-terminal residue" evidence="3">
    <location>
        <position position="301"/>
    </location>
</feature>
<evidence type="ECO:0000313" key="4">
    <source>
        <dbReference type="Proteomes" id="UP001445076"/>
    </source>
</evidence>
<dbReference type="SUPFAM" id="SSF48726">
    <property type="entry name" value="Immunoglobulin"/>
    <property type="match status" value="2"/>
</dbReference>
<dbReference type="PANTHER" id="PTHR23278">
    <property type="entry name" value="SIDESTEP PROTEIN"/>
    <property type="match status" value="1"/>
</dbReference>
<keyword evidence="1" id="KW-1015">Disulfide bond</keyword>
<protein>
    <recommendedName>
        <fullName evidence="2">Ig-like domain-containing protein</fullName>
    </recommendedName>
</protein>
<dbReference type="AlphaFoldDB" id="A0AAW0WK99"/>
<feature type="non-terminal residue" evidence="3">
    <location>
        <position position="1"/>
    </location>
</feature>
<feature type="domain" description="Ig-like" evidence="2">
    <location>
        <begin position="234"/>
        <end position="301"/>
    </location>
</feature>
<dbReference type="InterPro" id="IPR013162">
    <property type="entry name" value="CD80_C2-set"/>
</dbReference>
<dbReference type="InterPro" id="IPR013783">
    <property type="entry name" value="Ig-like_fold"/>
</dbReference>
<dbReference type="Gene3D" id="2.60.40.10">
    <property type="entry name" value="Immunoglobulins"/>
    <property type="match status" value="3"/>
</dbReference>
<reference evidence="3 4" key="1">
    <citation type="journal article" date="2024" name="BMC Genomics">
        <title>Genome assembly of redclaw crayfish (Cherax quadricarinatus) provides insights into its immune adaptation and hypoxia tolerance.</title>
        <authorList>
            <person name="Liu Z."/>
            <person name="Zheng J."/>
            <person name="Li H."/>
            <person name="Fang K."/>
            <person name="Wang S."/>
            <person name="He J."/>
            <person name="Zhou D."/>
            <person name="Weng S."/>
            <person name="Chi M."/>
            <person name="Gu Z."/>
            <person name="He J."/>
            <person name="Li F."/>
            <person name="Wang M."/>
        </authorList>
    </citation>
    <scope>NUCLEOTIDE SEQUENCE [LARGE SCALE GENOMIC DNA]</scope>
    <source>
        <strain evidence="3">ZL_2023a</strain>
    </source>
</reference>
<sequence>GRPRPTVLWFQNTHLLDSHMESEVSENSVETFSRVGMTTLSPVPPTPPVYREGPFNVLTLATTTALATLGKKRFNTLTLARPTEAPAFGGEPYNTLTLGPLSRKHLKMLLTCEASNNNITLPISIAVTLDMNLPPLSVEIQPPKSLPLREGEQQEIVCVVVGARPPPTITWWSGYQRVLQATLTTSADGNMTTSSVVLTPRPEHNGSFLRCVAETHAAPASLDDTWYLVVHYVPRATCTYGASLDAANIKEGDDVYFECSIQANPAVIRVSWRHDEKVLVHNVSAGVIVSNQSLVLQRVTR</sequence>
<name>A0AAW0WK99_CHEQU</name>
<dbReference type="PROSITE" id="PS50835">
    <property type="entry name" value="IG_LIKE"/>
    <property type="match status" value="2"/>
</dbReference>
<dbReference type="InterPro" id="IPR036179">
    <property type="entry name" value="Ig-like_dom_sf"/>
</dbReference>